<evidence type="ECO:0000313" key="15">
    <source>
        <dbReference type="EMBL" id="NYZ20754.1"/>
    </source>
</evidence>
<dbReference type="InterPro" id="IPR004358">
    <property type="entry name" value="Sig_transdc_His_kin-like_C"/>
</dbReference>
<dbReference type="Gene3D" id="1.10.287.130">
    <property type="match status" value="1"/>
</dbReference>
<proteinExistence type="predicted"/>
<feature type="domain" description="PAS" evidence="13">
    <location>
        <begin position="136"/>
        <end position="189"/>
    </location>
</feature>
<evidence type="ECO:0000256" key="2">
    <source>
        <dbReference type="ARBA" id="ARBA00012438"/>
    </source>
</evidence>
<evidence type="ECO:0000313" key="16">
    <source>
        <dbReference type="Proteomes" id="UP000584642"/>
    </source>
</evidence>
<feature type="modified residue" description="4-aspartylphosphate" evidence="9">
    <location>
        <position position="58"/>
    </location>
</feature>
<dbReference type="CDD" id="cd00156">
    <property type="entry name" value="REC"/>
    <property type="match status" value="1"/>
</dbReference>
<dbReference type="EMBL" id="JABFDB010000008">
    <property type="protein sequence ID" value="NYZ20754.1"/>
    <property type="molecule type" value="Genomic_DNA"/>
</dbReference>
<dbReference type="Gene3D" id="3.30.450.20">
    <property type="entry name" value="PAS domain"/>
    <property type="match status" value="1"/>
</dbReference>
<evidence type="ECO:0000256" key="7">
    <source>
        <dbReference type="ARBA" id="ARBA00022840"/>
    </source>
</evidence>
<keyword evidence="7" id="KW-0067">ATP-binding</keyword>
<dbReference type="PROSITE" id="PS50113">
    <property type="entry name" value="PAC"/>
    <property type="match status" value="1"/>
</dbReference>
<sequence>MRDDVIRVLMVEDDVADARIVREFFRMADDASPIDHVGCLADAVAWLDTHGCDVILLDLSLPDSVGIETIKRMSRAAPHLPIVVLTGLDDPDFALLAVECGAQDYLVKGQGDGRVLHRVLRYAILRKQFEEYARLAGARVKSIIELAHDAIVALTPDQRIVLVNPAAERLFGWPAALLLGRPVDVLVPERFRQRHRDHVAAFARTEEGSLNLSRRGELYGLARDGREIPVEITISRTPSPEGLLFTAIIRDVTERKRAEAELRAAKDAAERALAELERTQARLVQAEKLSALGQLVAGVAHEVNTPIGNALTSASFLGDRTAALRARLAAPGGGFRRSELDAYLGEVEEAAGIVHDAMERAGRLVQVFKQTGTVQAEGGRRVFALDRLLEEFTSANRSALDAHGVTLEINCPPGLGMDSHPGALSQVLSNLLANAFQHAFGAEGGRVSVTVSRDIDQIHICFADDGVGIAMDDLPKVFEPFFTTRRHAGSPGLGLNIVFNLVNGPLGGQVTIISTPGVGTSVLMELPRVAAG</sequence>
<dbReference type="PROSITE" id="PS50110">
    <property type="entry name" value="RESPONSE_REGULATORY"/>
    <property type="match status" value="1"/>
</dbReference>
<dbReference type="InterPro" id="IPR036890">
    <property type="entry name" value="HATPase_C_sf"/>
</dbReference>
<feature type="domain" description="Histidine kinase" evidence="11">
    <location>
        <begin position="298"/>
        <end position="530"/>
    </location>
</feature>
<comment type="catalytic activity">
    <reaction evidence="1">
        <text>ATP + protein L-histidine = ADP + protein N-phospho-L-histidine.</text>
        <dbReference type="EC" id="2.7.13.3"/>
    </reaction>
</comment>
<keyword evidence="8" id="KW-0902">Two-component regulatory system</keyword>
<dbReference type="PRINTS" id="PR00344">
    <property type="entry name" value="BCTRLSENSOR"/>
</dbReference>
<dbReference type="SMART" id="SM00091">
    <property type="entry name" value="PAS"/>
    <property type="match status" value="1"/>
</dbReference>
<keyword evidence="10" id="KW-0175">Coiled coil</keyword>
<dbReference type="Pfam" id="PF00989">
    <property type="entry name" value="PAS"/>
    <property type="match status" value="1"/>
</dbReference>
<dbReference type="InterPro" id="IPR005467">
    <property type="entry name" value="His_kinase_dom"/>
</dbReference>
<dbReference type="SMART" id="SM00448">
    <property type="entry name" value="REC"/>
    <property type="match status" value="1"/>
</dbReference>
<dbReference type="PROSITE" id="PS50109">
    <property type="entry name" value="HIS_KIN"/>
    <property type="match status" value="1"/>
</dbReference>
<reference evidence="15 16" key="1">
    <citation type="submission" date="2020-05" db="EMBL/GenBank/DDBJ databases">
        <title>Azospirillum oleiclasticum sp. nov, a nitrogen-fixing and heavy crude oil-emulsifying bacterium isolated from the crude oil of Yumen Oilfield.</title>
        <authorList>
            <person name="Wu D."/>
            <person name="Cai M."/>
            <person name="Zhang X."/>
        </authorList>
    </citation>
    <scope>NUCLEOTIDE SEQUENCE [LARGE SCALE GENOMIC DNA]</scope>
    <source>
        <strain evidence="15 16">ROY-1-1-2</strain>
    </source>
</reference>
<keyword evidence="16" id="KW-1185">Reference proteome</keyword>
<protein>
    <recommendedName>
        <fullName evidence="2">histidine kinase</fullName>
        <ecNumber evidence="2">2.7.13.3</ecNumber>
    </recommendedName>
</protein>
<evidence type="ECO:0000259" key="11">
    <source>
        <dbReference type="PROSITE" id="PS50109"/>
    </source>
</evidence>
<dbReference type="SUPFAM" id="SSF52172">
    <property type="entry name" value="CheY-like"/>
    <property type="match status" value="1"/>
</dbReference>
<name>A0ABX2T998_9PROT</name>
<evidence type="ECO:0000256" key="9">
    <source>
        <dbReference type="PROSITE-ProRule" id="PRU00169"/>
    </source>
</evidence>
<keyword evidence="6" id="KW-0418">Kinase</keyword>
<dbReference type="Pfam" id="PF00072">
    <property type="entry name" value="Response_reg"/>
    <property type="match status" value="1"/>
</dbReference>
<dbReference type="InterPro" id="IPR000700">
    <property type="entry name" value="PAS-assoc_C"/>
</dbReference>
<evidence type="ECO:0000256" key="3">
    <source>
        <dbReference type="ARBA" id="ARBA00022553"/>
    </source>
</evidence>
<evidence type="ECO:0000259" key="12">
    <source>
        <dbReference type="PROSITE" id="PS50110"/>
    </source>
</evidence>
<dbReference type="InterPro" id="IPR036097">
    <property type="entry name" value="HisK_dim/P_sf"/>
</dbReference>
<comment type="caution">
    <text evidence="15">The sequence shown here is derived from an EMBL/GenBank/DDBJ whole genome shotgun (WGS) entry which is preliminary data.</text>
</comment>
<evidence type="ECO:0000256" key="4">
    <source>
        <dbReference type="ARBA" id="ARBA00022679"/>
    </source>
</evidence>
<dbReference type="Gene3D" id="3.40.50.2300">
    <property type="match status" value="1"/>
</dbReference>
<dbReference type="RefSeq" id="WP_180282511.1">
    <property type="nucleotide sequence ID" value="NZ_JABFDB010000008.1"/>
</dbReference>
<dbReference type="CDD" id="cd00082">
    <property type="entry name" value="HisKA"/>
    <property type="match status" value="1"/>
</dbReference>
<dbReference type="InterPro" id="IPR003661">
    <property type="entry name" value="HisK_dim/P_dom"/>
</dbReference>
<dbReference type="InterPro" id="IPR000014">
    <property type="entry name" value="PAS"/>
</dbReference>
<dbReference type="PANTHER" id="PTHR43065">
    <property type="entry name" value="SENSOR HISTIDINE KINASE"/>
    <property type="match status" value="1"/>
</dbReference>
<dbReference type="InterPro" id="IPR035965">
    <property type="entry name" value="PAS-like_dom_sf"/>
</dbReference>
<dbReference type="SUPFAM" id="SSF55874">
    <property type="entry name" value="ATPase domain of HSP90 chaperone/DNA topoisomerase II/histidine kinase"/>
    <property type="match status" value="1"/>
</dbReference>
<keyword evidence="4" id="KW-0808">Transferase</keyword>
<organism evidence="15 16">
    <name type="scientific">Azospirillum oleiclasticum</name>
    <dbReference type="NCBI Taxonomy" id="2735135"/>
    <lineage>
        <taxon>Bacteria</taxon>
        <taxon>Pseudomonadati</taxon>
        <taxon>Pseudomonadota</taxon>
        <taxon>Alphaproteobacteria</taxon>
        <taxon>Rhodospirillales</taxon>
        <taxon>Azospirillaceae</taxon>
        <taxon>Azospirillum</taxon>
    </lineage>
</organism>
<dbReference type="EC" id="2.7.13.3" evidence="2"/>
<dbReference type="Pfam" id="PF02518">
    <property type="entry name" value="HATPase_c"/>
    <property type="match status" value="1"/>
</dbReference>
<dbReference type="PANTHER" id="PTHR43065:SF47">
    <property type="match status" value="1"/>
</dbReference>
<evidence type="ECO:0000259" key="13">
    <source>
        <dbReference type="PROSITE" id="PS50112"/>
    </source>
</evidence>
<dbReference type="NCBIfam" id="TIGR00229">
    <property type="entry name" value="sensory_box"/>
    <property type="match status" value="1"/>
</dbReference>
<evidence type="ECO:0000256" key="6">
    <source>
        <dbReference type="ARBA" id="ARBA00022777"/>
    </source>
</evidence>
<keyword evidence="5" id="KW-0547">Nucleotide-binding</keyword>
<feature type="coiled-coil region" evidence="10">
    <location>
        <begin position="255"/>
        <end position="289"/>
    </location>
</feature>
<keyword evidence="3 9" id="KW-0597">Phosphoprotein</keyword>
<feature type="domain" description="PAC" evidence="14">
    <location>
        <begin position="214"/>
        <end position="264"/>
    </location>
</feature>
<dbReference type="PROSITE" id="PS50112">
    <property type="entry name" value="PAS"/>
    <property type="match status" value="1"/>
</dbReference>
<accession>A0ABX2T998</accession>
<dbReference type="CDD" id="cd00130">
    <property type="entry name" value="PAS"/>
    <property type="match status" value="1"/>
</dbReference>
<evidence type="ECO:0000256" key="1">
    <source>
        <dbReference type="ARBA" id="ARBA00000085"/>
    </source>
</evidence>
<dbReference type="InterPro" id="IPR011006">
    <property type="entry name" value="CheY-like_superfamily"/>
</dbReference>
<dbReference type="SUPFAM" id="SSF55785">
    <property type="entry name" value="PYP-like sensor domain (PAS domain)"/>
    <property type="match status" value="1"/>
</dbReference>
<dbReference type="SUPFAM" id="SSF47384">
    <property type="entry name" value="Homodimeric domain of signal transducing histidine kinase"/>
    <property type="match status" value="1"/>
</dbReference>
<evidence type="ECO:0000256" key="10">
    <source>
        <dbReference type="SAM" id="Coils"/>
    </source>
</evidence>
<dbReference type="SMART" id="SM00387">
    <property type="entry name" value="HATPase_c"/>
    <property type="match status" value="1"/>
</dbReference>
<gene>
    <name evidence="15" type="ORF">HND93_13640</name>
</gene>
<dbReference type="InterPro" id="IPR013767">
    <property type="entry name" value="PAS_fold"/>
</dbReference>
<evidence type="ECO:0000256" key="8">
    <source>
        <dbReference type="ARBA" id="ARBA00023012"/>
    </source>
</evidence>
<dbReference type="InterPro" id="IPR001789">
    <property type="entry name" value="Sig_transdc_resp-reg_receiver"/>
</dbReference>
<dbReference type="Gene3D" id="3.30.565.10">
    <property type="entry name" value="Histidine kinase-like ATPase, C-terminal domain"/>
    <property type="match status" value="1"/>
</dbReference>
<evidence type="ECO:0000256" key="5">
    <source>
        <dbReference type="ARBA" id="ARBA00022741"/>
    </source>
</evidence>
<dbReference type="Proteomes" id="UP000584642">
    <property type="component" value="Unassembled WGS sequence"/>
</dbReference>
<evidence type="ECO:0000259" key="14">
    <source>
        <dbReference type="PROSITE" id="PS50113"/>
    </source>
</evidence>
<feature type="domain" description="Response regulatory" evidence="12">
    <location>
        <begin position="7"/>
        <end position="123"/>
    </location>
</feature>
<dbReference type="InterPro" id="IPR003594">
    <property type="entry name" value="HATPase_dom"/>
</dbReference>